<evidence type="ECO:0008006" key="5">
    <source>
        <dbReference type="Google" id="ProtNLM"/>
    </source>
</evidence>
<accession>A0A9W4EAH2</accession>
<evidence type="ECO:0000256" key="2">
    <source>
        <dbReference type="SAM" id="Phobius"/>
    </source>
</evidence>
<organism evidence="3 4">
    <name type="scientific">Actinacidiphila cocklensis</name>
    <dbReference type="NCBI Taxonomy" id="887465"/>
    <lineage>
        <taxon>Bacteria</taxon>
        <taxon>Bacillati</taxon>
        <taxon>Actinomycetota</taxon>
        <taxon>Actinomycetes</taxon>
        <taxon>Kitasatosporales</taxon>
        <taxon>Streptomycetaceae</taxon>
        <taxon>Actinacidiphila</taxon>
    </lineage>
</organism>
<gene>
    <name evidence="3" type="ORF">SCOCK_530004</name>
</gene>
<keyword evidence="2" id="KW-0472">Membrane</keyword>
<name>A0A9W4EAH2_9ACTN</name>
<comment type="caution">
    <text evidence="3">The sequence shown here is derived from an EMBL/GenBank/DDBJ whole genome shotgun (WGS) entry which is preliminary data.</text>
</comment>
<dbReference type="Proteomes" id="UP001152519">
    <property type="component" value="Unassembled WGS sequence"/>
</dbReference>
<evidence type="ECO:0000313" key="3">
    <source>
        <dbReference type="EMBL" id="CAG6397350.1"/>
    </source>
</evidence>
<feature type="transmembrane region" description="Helical" evidence="2">
    <location>
        <begin position="49"/>
        <end position="66"/>
    </location>
</feature>
<reference evidence="3" key="1">
    <citation type="submission" date="2021-05" db="EMBL/GenBank/DDBJ databases">
        <authorList>
            <person name="Arsene-Ploetze F."/>
        </authorList>
    </citation>
    <scope>NUCLEOTIDE SEQUENCE</scope>
    <source>
        <strain evidence="3">DSM 42138</strain>
    </source>
</reference>
<sequence>MSTGVRRPPAVPSVGSVQRGYPSPPIRRPSRGRGAGPVRGSDRDRPARLRLALALPGALLATALALDAAAGSLTMPRALLWTGLAAALFAVLLPPRITAGGGRLAVRTLLRTRRVRIDHLVGARLVGGTDRRLVLRDDAGGRVEVDAAAVAESPFLRHELDAGARRSHTAGLLADPSAVCGPAAAADTAQARALFRASGLE</sequence>
<keyword evidence="2" id="KW-1133">Transmembrane helix</keyword>
<keyword evidence="4" id="KW-1185">Reference proteome</keyword>
<feature type="region of interest" description="Disordered" evidence="1">
    <location>
        <begin position="1"/>
        <end position="44"/>
    </location>
</feature>
<evidence type="ECO:0000256" key="1">
    <source>
        <dbReference type="SAM" id="MobiDB-lite"/>
    </source>
</evidence>
<keyword evidence="2" id="KW-0812">Transmembrane</keyword>
<evidence type="ECO:0000313" key="4">
    <source>
        <dbReference type="Proteomes" id="UP001152519"/>
    </source>
</evidence>
<dbReference type="EMBL" id="CAJSLV010000085">
    <property type="protein sequence ID" value="CAG6397350.1"/>
    <property type="molecule type" value="Genomic_DNA"/>
</dbReference>
<feature type="transmembrane region" description="Helical" evidence="2">
    <location>
        <begin position="78"/>
        <end position="97"/>
    </location>
</feature>
<protein>
    <recommendedName>
        <fullName evidence="5">PH domain-containing protein</fullName>
    </recommendedName>
</protein>
<proteinExistence type="predicted"/>
<dbReference type="AlphaFoldDB" id="A0A9W4EAH2"/>